<feature type="chain" id="PRO_5013358998" evidence="1">
    <location>
        <begin position="22"/>
        <end position="185"/>
    </location>
</feature>
<sequence>MKASFTTTVLSGLAAIGSVAANPLLPLGDLVKRNPDGNFTLYAYGLASEPVKLFYADGLAYFGTASDWTYGSVVTDITMTYSSDEVFAEALTEGVTLPDDTLLYIRPNADEVTEVGFTGDDTPSDAVTDKWIWYGGWIMYESDSGELFDTFYVKDTNVSTVWQLFWVPEGVSSSGYTFANVRDVA</sequence>
<gene>
    <name evidence="2" type="ORF">ASPFODRAFT_63264</name>
</gene>
<name>A0A1M3T8H3_ASPLC</name>
<proteinExistence type="predicted"/>
<dbReference type="OrthoDB" id="5230873at2759"/>
<organism evidence="2 3">
    <name type="scientific">Aspergillus luchuensis (strain CBS 106.47)</name>
    <dbReference type="NCBI Taxonomy" id="1137211"/>
    <lineage>
        <taxon>Eukaryota</taxon>
        <taxon>Fungi</taxon>
        <taxon>Dikarya</taxon>
        <taxon>Ascomycota</taxon>
        <taxon>Pezizomycotina</taxon>
        <taxon>Eurotiomycetes</taxon>
        <taxon>Eurotiomycetidae</taxon>
        <taxon>Eurotiales</taxon>
        <taxon>Aspergillaceae</taxon>
        <taxon>Aspergillus</taxon>
        <taxon>Aspergillus subgen. Circumdati</taxon>
    </lineage>
</organism>
<evidence type="ECO:0000313" key="3">
    <source>
        <dbReference type="Proteomes" id="UP000184063"/>
    </source>
</evidence>
<keyword evidence="1" id="KW-0732">Signal</keyword>
<protein>
    <submittedName>
        <fullName evidence="2">Uncharacterized protein</fullName>
    </submittedName>
</protein>
<dbReference type="AlphaFoldDB" id="A0A1M3T8H3"/>
<evidence type="ECO:0000256" key="1">
    <source>
        <dbReference type="SAM" id="SignalP"/>
    </source>
</evidence>
<dbReference type="EMBL" id="KV878246">
    <property type="protein sequence ID" value="OJZ83067.1"/>
    <property type="molecule type" value="Genomic_DNA"/>
</dbReference>
<dbReference type="Proteomes" id="UP000184063">
    <property type="component" value="Unassembled WGS sequence"/>
</dbReference>
<accession>A0A1M3T8H3</accession>
<dbReference type="VEuPathDB" id="FungiDB:ASPFODRAFT_63264"/>
<evidence type="ECO:0000313" key="2">
    <source>
        <dbReference type="EMBL" id="OJZ83067.1"/>
    </source>
</evidence>
<reference evidence="3" key="1">
    <citation type="journal article" date="2017" name="Genome Biol.">
        <title>Comparative genomics reveals high biological diversity and specific adaptations in the industrially and medically important fungal genus Aspergillus.</title>
        <authorList>
            <person name="de Vries R.P."/>
            <person name="Riley R."/>
            <person name="Wiebenga A."/>
            <person name="Aguilar-Osorio G."/>
            <person name="Amillis S."/>
            <person name="Uchima C.A."/>
            <person name="Anderluh G."/>
            <person name="Asadollahi M."/>
            <person name="Askin M."/>
            <person name="Barry K."/>
            <person name="Battaglia E."/>
            <person name="Bayram O."/>
            <person name="Benocci T."/>
            <person name="Braus-Stromeyer S.A."/>
            <person name="Caldana C."/>
            <person name="Canovas D."/>
            <person name="Cerqueira G.C."/>
            <person name="Chen F."/>
            <person name="Chen W."/>
            <person name="Choi C."/>
            <person name="Clum A."/>
            <person name="Dos Santos R.A."/>
            <person name="Damasio A.R."/>
            <person name="Diallinas G."/>
            <person name="Emri T."/>
            <person name="Fekete E."/>
            <person name="Flipphi M."/>
            <person name="Freyberg S."/>
            <person name="Gallo A."/>
            <person name="Gournas C."/>
            <person name="Habgood R."/>
            <person name="Hainaut M."/>
            <person name="Harispe M.L."/>
            <person name="Henrissat B."/>
            <person name="Hilden K.S."/>
            <person name="Hope R."/>
            <person name="Hossain A."/>
            <person name="Karabika E."/>
            <person name="Karaffa L."/>
            <person name="Karanyi Z."/>
            <person name="Krasevec N."/>
            <person name="Kuo A."/>
            <person name="Kusch H."/>
            <person name="LaButti K."/>
            <person name="Lagendijk E.L."/>
            <person name="Lapidus A."/>
            <person name="Levasseur A."/>
            <person name="Lindquist E."/>
            <person name="Lipzen A."/>
            <person name="Logrieco A.F."/>
            <person name="MacCabe A."/>
            <person name="Maekelae M.R."/>
            <person name="Malavazi I."/>
            <person name="Melin P."/>
            <person name="Meyer V."/>
            <person name="Mielnichuk N."/>
            <person name="Miskei M."/>
            <person name="Molnar A.P."/>
            <person name="Mule G."/>
            <person name="Ngan C.Y."/>
            <person name="Orejas M."/>
            <person name="Orosz E."/>
            <person name="Ouedraogo J.P."/>
            <person name="Overkamp K.M."/>
            <person name="Park H.-S."/>
            <person name="Perrone G."/>
            <person name="Piumi F."/>
            <person name="Punt P.J."/>
            <person name="Ram A.F."/>
            <person name="Ramon A."/>
            <person name="Rauscher S."/>
            <person name="Record E."/>
            <person name="Riano-Pachon D.M."/>
            <person name="Robert V."/>
            <person name="Roehrig J."/>
            <person name="Ruller R."/>
            <person name="Salamov A."/>
            <person name="Salih N.S."/>
            <person name="Samson R.A."/>
            <person name="Sandor E."/>
            <person name="Sanguinetti M."/>
            <person name="Schuetze T."/>
            <person name="Sepcic K."/>
            <person name="Shelest E."/>
            <person name="Sherlock G."/>
            <person name="Sophianopoulou V."/>
            <person name="Squina F.M."/>
            <person name="Sun H."/>
            <person name="Susca A."/>
            <person name="Todd R.B."/>
            <person name="Tsang A."/>
            <person name="Unkles S.E."/>
            <person name="van de Wiele N."/>
            <person name="van Rossen-Uffink D."/>
            <person name="Oliveira J.V."/>
            <person name="Vesth T.C."/>
            <person name="Visser J."/>
            <person name="Yu J.-H."/>
            <person name="Zhou M."/>
            <person name="Andersen M.R."/>
            <person name="Archer D.B."/>
            <person name="Baker S.E."/>
            <person name="Benoit I."/>
            <person name="Brakhage A.A."/>
            <person name="Braus G.H."/>
            <person name="Fischer R."/>
            <person name="Frisvad J.C."/>
            <person name="Goldman G.H."/>
            <person name="Houbraken J."/>
            <person name="Oakley B."/>
            <person name="Pocsi I."/>
            <person name="Scazzocchio C."/>
            <person name="Seiboth B."/>
            <person name="vanKuyk P.A."/>
            <person name="Wortman J."/>
            <person name="Dyer P.S."/>
            <person name="Grigoriev I.V."/>
        </authorList>
    </citation>
    <scope>NUCLEOTIDE SEQUENCE [LARGE SCALE GENOMIC DNA]</scope>
    <source>
        <strain evidence="3">CBS 106.47</strain>
    </source>
</reference>
<feature type="signal peptide" evidence="1">
    <location>
        <begin position="1"/>
        <end position="21"/>
    </location>
</feature>